<name>D5RQY1_9PROT</name>
<dbReference type="EMBL" id="ADVL01000679">
    <property type="protein sequence ID" value="EFH10267.1"/>
    <property type="molecule type" value="Genomic_DNA"/>
</dbReference>
<reference evidence="2 3" key="1">
    <citation type="submission" date="2010-04" db="EMBL/GenBank/DDBJ databases">
        <authorList>
            <person name="Qin X."/>
            <person name="Bachman B."/>
            <person name="Battles P."/>
            <person name="Bell A."/>
            <person name="Bess C."/>
            <person name="Bickham C."/>
            <person name="Chaboub L."/>
            <person name="Chen D."/>
            <person name="Coyle M."/>
            <person name="Deiros D.R."/>
            <person name="Dinh H."/>
            <person name="Forbes L."/>
            <person name="Fowler G."/>
            <person name="Francisco L."/>
            <person name="Fu Q."/>
            <person name="Gubbala S."/>
            <person name="Hale W."/>
            <person name="Han Y."/>
            <person name="Hemphill L."/>
            <person name="Highlander S.K."/>
            <person name="Hirani K."/>
            <person name="Hogues M."/>
            <person name="Jackson L."/>
            <person name="Jakkamsetti A."/>
            <person name="Javaid M."/>
            <person name="Jiang H."/>
            <person name="Korchina V."/>
            <person name="Kovar C."/>
            <person name="Lara F."/>
            <person name="Lee S."/>
            <person name="Mata R."/>
            <person name="Mathew T."/>
            <person name="Moen C."/>
            <person name="Morales K."/>
            <person name="Munidasa M."/>
            <person name="Nazareth L."/>
            <person name="Ngo R."/>
            <person name="Nguyen L."/>
            <person name="Okwuonu G."/>
            <person name="Ongeri F."/>
            <person name="Patil S."/>
            <person name="Petrosino J."/>
            <person name="Pham C."/>
            <person name="Pham P."/>
            <person name="Pu L.-L."/>
            <person name="Puazo M."/>
            <person name="Raj R."/>
            <person name="Reid J."/>
            <person name="Rouhana J."/>
            <person name="Saada N."/>
            <person name="Shang Y."/>
            <person name="Simmons D."/>
            <person name="Thornton R."/>
            <person name="Warren J."/>
            <person name="Weissenberger G."/>
            <person name="Zhang J."/>
            <person name="Zhang L."/>
            <person name="Zhou C."/>
            <person name="Zhu D."/>
            <person name="Muzny D."/>
            <person name="Worley K."/>
            <person name="Gibbs R."/>
        </authorList>
    </citation>
    <scope>NUCLEOTIDE SEQUENCE [LARGE SCALE GENOMIC DNA]</scope>
    <source>
        <strain evidence="2 3">ATCC 49957</strain>
    </source>
</reference>
<dbReference type="AlphaFoldDB" id="D5RQY1"/>
<comment type="caution">
    <text evidence="2">The sequence shown here is derived from an EMBL/GenBank/DDBJ whole genome shotgun (WGS) entry which is preliminary data.</text>
</comment>
<evidence type="ECO:0000256" key="1">
    <source>
        <dbReference type="SAM" id="MobiDB-lite"/>
    </source>
</evidence>
<feature type="region of interest" description="Disordered" evidence="1">
    <location>
        <begin position="1"/>
        <end position="21"/>
    </location>
</feature>
<evidence type="ECO:0000313" key="3">
    <source>
        <dbReference type="Proteomes" id="UP000005324"/>
    </source>
</evidence>
<gene>
    <name evidence="2" type="ORF">HMPREF0731_3493</name>
</gene>
<sequence>GPASGRRPPARKPLSCARPRPRCQSRLRCGGVEGAAAPAGYSQSGAGMRR</sequence>
<dbReference type="Proteomes" id="UP000005324">
    <property type="component" value="Unassembled WGS sequence"/>
</dbReference>
<feature type="non-terminal residue" evidence="2">
    <location>
        <position position="1"/>
    </location>
</feature>
<organism evidence="2 3">
    <name type="scientific">Pseudoroseomonas cervicalis ATCC 49957</name>
    <dbReference type="NCBI Taxonomy" id="525371"/>
    <lineage>
        <taxon>Bacteria</taxon>
        <taxon>Pseudomonadati</taxon>
        <taxon>Pseudomonadota</taxon>
        <taxon>Alphaproteobacteria</taxon>
        <taxon>Acetobacterales</taxon>
        <taxon>Roseomonadaceae</taxon>
        <taxon>Roseomonas</taxon>
    </lineage>
</organism>
<protein>
    <submittedName>
        <fullName evidence="2">Uncharacterized protein</fullName>
    </submittedName>
</protein>
<evidence type="ECO:0000313" key="2">
    <source>
        <dbReference type="EMBL" id="EFH10267.1"/>
    </source>
</evidence>
<keyword evidence="3" id="KW-1185">Reference proteome</keyword>
<dbReference type="HOGENOM" id="CLU_3129148_0_0_5"/>
<accession>D5RQY1</accession>
<proteinExistence type="predicted"/>